<gene>
    <name evidence="3" type="ORF">ACFPT7_20930</name>
</gene>
<dbReference type="PANTHER" id="PTHR43640">
    <property type="entry name" value="OS07G0260300 PROTEIN"/>
    <property type="match status" value="1"/>
</dbReference>
<dbReference type="InterPro" id="IPR013766">
    <property type="entry name" value="Thioredoxin_domain"/>
</dbReference>
<dbReference type="Gene3D" id="3.40.30.10">
    <property type="entry name" value="Glutaredoxin"/>
    <property type="match status" value="1"/>
</dbReference>
<feature type="signal peptide" evidence="1">
    <location>
        <begin position="1"/>
        <end position="30"/>
    </location>
</feature>
<reference evidence="4" key="1">
    <citation type="journal article" date="2019" name="Int. J. Syst. Evol. Microbiol.">
        <title>The Global Catalogue of Microorganisms (GCM) 10K type strain sequencing project: providing services to taxonomists for standard genome sequencing and annotation.</title>
        <authorList>
            <consortium name="The Broad Institute Genomics Platform"/>
            <consortium name="The Broad Institute Genome Sequencing Center for Infectious Disease"/>
            <person name="Wu L."/>
            <person name="Ma J."/>
        </authorList>
    </citation>
    <scope>NUCLEOTIDE SEQUENCE [LARGE SCALE GENOMIC DNA]</scope>
    <source>
        <strain evidence="4">JCM 4087</strain>
    </source>
</reference>
<evidence type="ECO:0000313" key="3">
    <source>
        <dbReference type="EMBL" id="MFC5864786.1"/>
    </source>
</evidence>
<protein>
    <submittedName>
        <fullName evidence="3">Redoxin domain-containing protein</fullName>
    </submittedName>
</protein>
<dbReference type="Pfam" id="PF00578">
    <property type="entry name" value="AhpC-TSA"/>
    <property type="match status" value="1"/>
</dbReference>
<accession>A0ABW1EKI2</accession>
<comment type="caution">
    <text evidence="3">The sequence shown here is derived from an EMBL/GenBank/DDBJ whole genome shotgun (WGS) entry which is preliminary data.</text>
</comment>
<keyword evidence="4" id="KW-1185">Reference proteome</keyword>
<evidence type="ECO:0000313" key="4">
    <source>
        <dbReference type="Proteomes" id="UP001596091"/>
    </source>
</evidence>
<dbReference type="InterPro" id="IPR036249">
    <property type="entry name" value="Thioredoxin-like_sf"/>
</dbReference>
<dbReference type="InterPro" id="IPR000866">
    <property type="entry name" value="AhpC/TSA"/>
</dbReference>
<feature type="chain" id="PRO_5045338691" evidence="1">
    <location>
        <begin position="31"/>
        <end position="211"/>
    </location>
</feature>
<proteinExistence type="predicted"/>
<dbReference type="RefSeq" id="WP_263332548.1">
    <property type="nucleotide sequence ID" value="NZ_JAGSYH010000001.1"/>
</dbReference>
<dbReference type="SUPFAM" id="SSF52833">
    <property type="entry name" value="Thioredoxin-like"/>
    <property type="match status" value="1"/>
</dbReference>
<name>A0ABW1EKI2_9BACT</name>
<dbReference type="InterPro" id="IPR047262">
    <property type="entry name" value="PRX-like1"/>
</dbReference>
<dbReference type="PROSITE" id="PS51352">
    <property type="entry name" value="THIOREDOXIN_2"/>
    <property type="match status" value="1"/>
</dbReference>
<sequence>MVHNSHLSTLSSWTAALLLSAAGLSLLASAQVKVGAPAPDFQATASNGKTESLDQFKGKYVVLEWHNQGCPYTRKHYTSGNMQALQKEWTAKGVVWFTVISSAPGEQGYVTASQENSYLNQMHADPTAALLDFQGKIGHLYSAKTTPQMIVIDPAGKVIYDGAIDNRPTSDVEDIKGAKNYVNEALTEAMAGKPVTTSYTRPYGCSVKYAD</sequence>
<evidence type="ECO:0000256" key="1">
    <source>
        <dbReference type="SAM" id="SignalP"/>
    </source>
</evidence>
<evidence type="ECO:0000259" key="2">
    <source>
        <dbReference type="PROSITE" id="PS51352"/>
    </source>
</evidence>
<keyword evidence="1" id="KW-0732">Signal</keyword>
<organism evidence="3 4">
    <name type="scientific">Acidicapsa dinghuensis</name>
    <dbReference type="NCBI Taxonomy" id="2218256"/>
    <lineage>
        <taxon>Bacteria</taxon>
        <taxon>Pseudomonadati</taxon>
        <taxon>Acidobacteriota</taxon>
        <taxon>Terriglobia</taxon>
        <taxon>Terriglobales</taxon>
        <taxon>Acidobacteriaceae</taxon>
        <taxon>Acidicapsa</taxon>
    </lineage>
</organism>
<dbReference type="PANTHER" id="PTHR43640:SF1">
    <property type="entry name" value="THIOREDOXIN-DEPENDENT PEROXIREDOXIN"/>
    <property type="match status" value="1"/>
</dbReference>
<dbReference type="EMBL" id="JBHSPH010000010">
    <property type="protein sequence ID" value="MFC5864786.1"/>
    <property type="molecule type" value="Genomic_DNA"/>
</dbReference>
<dbReference type="Proteomes" id="UP001596091">
    <property type="component" value="Unassembled WGS sequence"/>
</dbReference>
<feature type="domain" description="Thioredoxin" evidence="2">
    <location>
        <begin position="32"/>
        <end position="187"/>
    </location>
</feature>